<organism evidence="10 11">
    <name type="scientific">Oleiharenicola lentus</name>
    <dbReference type="NCBI Taxonomy" id="2508720"/>
    <lineage>
        <taxon>Bacteria</taxon>
        <taxon>Pseudomonadati</taxon>
        <taxon>Verrucomicrobiota</taxon>
        <taxon>Opitutia</taxon>
        <taxon>Opitutales</taxon>
        <taxon>Opitutaceae</taxon>
        <taxon>Oleiharenicola</taxon>
    </lineage>
</organism>
<keyword evidence="11" id="KW-1185">Reference proteome</keyword>
<evidence type="ECO:0000256" key="7">
    <source>
        <dbReference type="ARBA" id="ARBA00023211"/>
    </source>
</evidence>
<feature type="domain" description="Aminopeptidase P N-terminal" evidence="9">
    <location>
        <begin position="19"/>
        <end position="103"/>
    </location>
</feature>
<comment type="catalytic activity">
    <reaction evidence="1">
        <text>Release of any N-terminal amino acid, including proline, that is linked to proline, even from a dipeptide or tripeptide.</text>
        <dbReference type="EC" id="3.4.11.9"/>
    </reaction>
</comment>
<protein>
    <recommendedName>
        <fullName evidence="4">Xaa-Pro aminopeptidase</fullName>
        <ecNumber evidence="4">3.4.11.9</ecNumber>
    </recommendedName>
</protein>
<dbReference type="InterPro" id="IPR007865">
    <property type="entry name" value="Aminopep_P_N"/>
</dbReference>
<comment type="similarity">
    <text evidence="3">Belongs to the peptidase M24B family.</text>
</comment>
<evidence type="ECO:0000313" key="11">
    <source>
        <dbReference type="Proteomes" id="UP000290218"/>
    </source>
</evidence>
<dbReference type="Pfam" id="PF05195">
    <property type="entry name" value="AMP_N"/>
    <property type="match status" value="1"/>
</dbReference>
<accession>A0A4Q1C8D1</accession>
<proteinExistence type="inferred from homology"/>
<feature type="domain" description="Peptidase M24" evidence="8">
    <location>
        <begin position="163"/>
        <end position="424"/>
    </location>
</feature>
<sequence length="439" mass="48649">MQDCTNRLSTYGRCMQFDYPARRERIARALALNHEVLLIGAGHPIPKPEISDALLPFIAHQEYYYLTGHTEAIGGILAYDPRDAKWTSFVPEVTELDRVWEGREQIPGVLLAGFPDWLAARRDRPVVMLGAPIAGVSCDEARSAAIREEYKHARRPKEPAEVELMKRGAAATAAGYAKIQPWLRAGVSERTLQIELETEYFRHGAQCTGYDTIIGAGLQSAVFHGSPSPDRLLQDGDFVLIDSGAQVDRYVTDVTRTYGIGRLSGFQRDLYQAVLGAQQRACERCRPGMEWKDLHFTTAADMMCSLAAMGVVRGDPHLLVEQDVHTLFYPHGLGHMVGLGVRDASGLEPGRARDPRPSLRSLRMDLVLRAGYIVTVEPGLYLIPAILRDPGRRQRYAKVVNWDLVDQHLHIGGVRIEDNILVTAGEPVNLTAAIPKSLA</sequence>
<dbReference type="InterPro" id="IPR029149">
    <property type="entry name" value="Creatin/AminoP/Spt16_N"/>
</dbReference>
<dbReference type="EMBL" id="SDHX01000001">
    <property type="protein sequence ID" value="RXK55203.1"/>
    <property type="molecule type" value="Genomic_DNA"/>
</dbReference>
<gene>
    <name evidence="10" type="ORF">ESB00_04720</name>
</gene>
<dbReference type="EC" id="3.4.11.9" evidence="4"/>
<evidence type="ECO:0000256" key="4">
    <source>
        <dbReference type="ARBA" id="ARBA00012574"/>
    </source>
</evidence>
<evidence type="ECO:0000256" key="3">
    <source>
        <dbReference type="ARBA" id="ARBA00008766"/>
    </source>
</evidence>
<dbReference type="Proteomes" id="UP000290218">
    <property type="component" value="Unassembled WGS sequence"/>
</dbReference>
<evidence type="ECO:0000259" key="8">
    <source>
        <dbReference type="Pfam" id="PF00557"/>
    </source>
</evidence>
<dbReference type="GO" id="GO:0070006">
    <property type="term" value="F:metalloaminopeptidase activity"/>
    <property type="evidence" value="ECO:0007669"/>
    <property type="project" value="InterPro"/>
</dbReference>
<evidence type="ECO:0000256" key="1">
    <source>
        <dbReference type="ARBA" id="ARBA00001424"/>
    </source>
</evidence>
<evidence type="ECO:0000256" key="5">
    <source>
        <dbReference type="ARBA" id="ARBA00022723"/>
    </source>
</evidence>
<comment type="cofactor">
    <cofactor evidence="2">
        <name>Mn(2+)</name>
        <dbReference type="ChEBI" id="CHEBI:29035"/>
    </cofactor>
</comment>
<dbReference type="Gene3D" id="3.40.350.10">
    <property type="entry name" value="Creatinase/prolidase N-terminal domain"/>
    <property type="match status" value="1"/>
</dbReference>
<reference evidence="10 11" key="1">
    <citation type="submission" date="2019-01" db="EMBL/GenBank/DDBJ databases">
        <title>Lacunisphaera sp. strain TWA-58.</title>
        <authorList>
            <person name="Chen W.-M."/>
        </authorList>
    </citation>
    <scope>NUCLEOTIDE SEQUENCE [LARGE SCALE GENOMIC DNA]</scope>
    <source>
        <strain evidence="10 11">TWA-58</strain>
    </source>
</reference>
<keyword evidence="7" id="KW-0464">Manganese</keyword>
<dbReference type="GO" id="GO:0005829">
    <property type="term" value="C:cytosol"/>
    <property type="evidence" value="ECO:0007669"/>
    <property type="project" value="TreeGrafter"/>
</dbReference>
<keyword evidence="6" id="KW-0378">Hydrolase</keyword>
<dbReference type="GO" id="GO:0006508">
    <property type="term" value="P:proteolysis"/>
    <property type="evidence" value="ECO:0007669"/>
    <property type="project" value="TreeGrafter"/>
</dbReference>
<keyword evidence="5" id="KW-0479">Metal-binding</keyword>
<evidence type="ECO:0000313" key="10">
    <source>
        <dbReference type="EMBL" id="RXK55203.1"/>
    </source>
</evidence>
<comment type="caution">
    <text evidence="10">The sequence shown here is derived from an EMBL/GenBank/DDBJ whole genome shotgun (WGS) entry which is preliminary data.</text>
</comment>
<dbReference type="AlphaFoldDB" id="A0A4Q1C8D1"/>
<dbReference type="OrthoDB" id="9806388at2"/>
<dbReference type="InterPro" id="IPR000994">
    <property type="entry name" value="Pept_M24"/>
</dbReference>
<evidence type="ECO:0000256" key="2">
    <source>
        <dbReference type="ARBA" id="ARBA00001936"/>
    </source>
</evidence>
<dbReference type="InterPro" id="IPR052433">
    <property type="entry name" value="X-Pro_dipept-like"/>
</dbReference>
<evidence type="ECO:0000256" key="6">
    <source>
        <dbReference type="ARBA" id="ARBA00022801"/>
    </source>
</evidence>
<dbReference type="SUPFAM" id="SSF53092">
    <property type="entry name" value="Creatinase/prolidase N-terminal domain"/>
    <property type="match status" value="1"/>
</dbReference>
<dbReference type="SUPFAM" id="SSF55920">
    <property type="entry name" value="Creatinase/aminopeptidase"/>
    <property type="match status" value="1"/>
</dbReference>
<dbReference type="PANTHER" id="PTHR43226:SF4">
    <property type="entry name" value="XAA-PRO AMINOPEPTIDASE 3"/>
    <property type="match status" value="1"/>
</dbReference>
<evidence type="ECO:0000259" key="9">
    <source>
        <dbReference type="Pfam" id="PF05195"/>
    </source>
</evidence>
<dbReference type="GO" id="GO:0030145">
    <property type="term" value="F:manganese ion binding"/>
    <property type="evidence" value="ECO:0007669"/>
    <property type="project" value="InterPro"/>
</dbReference>
<dbReference type="PANTHER" id="PTHR43226">
    <property type="entry name" value="XAA-PRO AMINOPEPTIDASE 3"/>
    <property type="match status" value="1"/>
</dbReference>
<name>A0A4Q1C8D1_9BACT</name>
<dbReference type="InterPro" id="IPR036005">
    <property type="entry name" value="Creatinase/aminopeptidase-like"/>
</dbReference>
<dbReference type="Pfam" id="PF00557">
    <property type="entry name" value="Peptidase_M24"/>
    <property type="match status" value="1"/>
</dbReference>
<dbReference type="Gene3D" id="3.90.230.10">
    <property type="entry name" value="Creatinase/methionine aminopeptidase superfamily"/>
    <property type="match status" value="1"/>
</dbReference>